<dbReference type="Gene3D" id="1.20.1270.60">
    <property type="entry name" value="Arfaptin homology (AH) domain/BAR domain"/>
    <property type="match status" value="1"/>
</dbReference>
<dbReference type="InterPro" id="IPR001452">
    <property type="entry name" value="SH3_domain"/>
</dbReference>
<sequence>MANNAVRLPFIGRVIYTFHAQLDGELTLTKGDLVLVKQTEDRYWYYGQLGSETGRFPQNNVSAITDLPPPLPDQPYFAALANFNQQQPGDLSFSRGEILVGLNRVDTNWWFGRSTDGREGIFPTSLAWQVDLRPAQNILNSTPLVRRRARVLQHLVAQLPEELDLKKGDEVIVTGEAEDGWLRGESHGKTGIFPSGFISFITEDSPRTSFSQEISAKPVVIIPATTSYPIQKVDDHLNRRPYGIASYDFRGQQSDELSFSSGQTVYLFQHVNAEWMEGEANGRKGIFPTLFVDIVVDCDGPSTHEQFDKSNNLLLDYKKSNNLLLDTAKKSNNLLFDFDPLVNGDHYSTLNISSNETNNRESNHSTATWGASAGSAHTSLDSLIARNLNLLGSTSSSQACEKQRPASWSQSLNKLQIEYSTQPERKLPPIPPRRQETESLSQTLHHHAPSLQPTIENLELEIVGNEPIVGMDNYANSEACGSISSGMSDSGASRRKSYTRPAPPPPADSPNLGLSRQDSSDSIGSHFHSGPQPLRPAPQIPCDSGDERVEGRRQRIEKAKQRKMEEEQLRDLEMRKKVREQREKVVMELMVTEREYCRDLRLTCEVFKLNDPQYLEMKGVDVATLFGNILEVIALSEAFIDELNRCNVNTEESNSTNQSIGKSFIQTEPEFRRVYSLYCINHDNAQFLLEKYETLPSVHKVLDEGIATLRNEIVCFNVGSVIIKPVQRILKYSLILGELIKHTENDHPDKSNLVLALGLMTNVATHINESKRKKEIVLKYRDSGLEEKLSARISRFNMHSVAKKSSRIGMLLKTSLGMAPTTKDIAFEEVELRFGELFRVIQAALRDITAVCEQLKGTSQIQFNISEAFASFYGEANRVPLIDNFRTAQRIIYTQHWNSFDAYVIQHVRNPLTALCDACVGPERLIVKRRDKLLDSNIASERLTRNRDPAMRRTLEEEENLARNTHLALNSQLMEELPIITEHGYNIYRRCVSSFLYARKLLVGRITKSLLDLNEISDIASLQGEIEEDFQLAYGKAVDRLSRITFINKSFRRSSTNVVSTDGSVSPNDPVPVRNRLSSALGNHNPGEGIVVQSRETVNILRSKYQPEQLYMVTGRCEIRDPMDLAANSGLIVSVVKREDPMGNTGRWFVDAGEVRGFLPAKHLNLFSPPASTHLRPESSTSVASSVVSVTSCNSSSLEKLYFDEEEEPSSTNGENVYDLPPSYEEALGNEEAQSPHRYCEIDDLVDESNSKEMNAAYYSPDEKAESPIYAMIEDIIPSRESKEKLSSTGNNIYKVEFTFQKSTILEIDLLENELVTVLAKHDEGGNEEWWLVENDSGAQGYAPAAYLTKWPQTL</sequence>
<evidence type="ECO:0000256" key="4">
    <source>
        <dbReference type="SAM" id="MobiDB-lite"/>
    </source>
</evidence>
<dbReference type="Pfam" id="PF03114">
    <property type="entry name" value="BAR"/>
    <property type="match status" value="1"/>
</dbReference>
<reference evidence="7 8" key="1">
    <citation type="journal article" date="2011" name="Science">
        <title>The ecoresponsive genome of Daphnia pulex.</title>
        <authorList>
            <person name="Colbourne J.K."/>
            <person name="Pfrender M.E."/>
            <person name="Gilbert D."/>
            <person name="Thomas W.K."/>
            <person name="Tucker A."/>
            <person name="Oakley T.H."/>
            <person name="Tokishita S."/>
            <person name="Aerts A."/>
            <person name="Arnold G.J."/>
            <person name="Basu M.K."/>
            <person name="Bauer D.J."/>
            <person name="Caceres C.E."/>
            <person name="Carmel L."/>
            <person name="Casola C."/>
            <person name="Choi J.H."/>
            <person name="Detter J.C."/>
            <person name="Dong Q."/>
            <person name="Dusheyko S."/>
            <person name="Eads B.D."/>
            <person name="Frohlich T."/>
            <person name="Geiler-Samerotte K.A."/>
            <person name="Gerlach D."/>
            <person name="Hatcher P."/>
            <person name="Jogdeo S."/>
            <person name="Krijgsveld J."/>
            <person name="Kriventseva E.V."/>
            <person name="Kultz D."/>
            <person name="Laforsch C."/>
            <person name="Lindquist E."/>
            <person name="Lopez J."/>
            <person name="Manak J.R."/>
            <person name="Muller J."/>
            <person name="Pangilinan J."/>
            <person name="Patwardhan R.P."/>
            <person name="Pitluck S."/>
            <person name="Pritham E.J."/>
            <person name="Rechtsteiner A."/>
            <person name="Rho M."/>
            <person name="Rogozin I.B."/>
            <person name="Sakarya O."/>
            <person name="Salamov A."/>
            <person name="Schaack S."/>
            <person name="Shapiro H."/>
            <person name="Shiga Y."/>
            <person name="Skalitzky C."/>
            <person name="Smith Z."/>
            <person name="Souvorov A."/>
            <person name="Sung W."/>
            <person name="Tang Z."/>
            <person name="Tsuchiya D."/>
            <person name="Tu H."/>
            <person name="Vos H."/>
            <person name="Wang M."/>
            <person name="Wolf Y.I."/>
            <person name="Yamagata H."/>
            <person name="Yamada T."/>
            <person name="Ye Y."/>
            <person name="Shaw J.R."/>
            <person name="Andrews J."/>
            <person name="Crease T.J."/>
            <person name="Tang H."/>
            <person name="Lucas S.M."/>
            <person name="Robertson H.M."/>
            <person name="Bork P."/>
            <person name="Koonin E.V."/>
            <person name="Zdobnov E.M."/>
            <person name="Grigoriev I.V."/>
            <person name="Lynch M."/>
            <person name="Boore J.L."/>
        </authorList>
    </citation>
    <scope>NUCLEOTIDE SEQUENCE [LARGE SCALE GENOMIC DNA]</scope>
</reference>
<dbReference type="eggNOG" id="KOG4225">
    <property type="taxonomic scope" value="Eukaryota"/>
</dbReference>
<dbReference type="CDD" id="cd11796">
    <property type="entry name" value="SH3_DNMBP_N3"/>
    <property type="match status" value="1"/>
</dbReference>
<gene>
    <name evidence="7" type="ORF">DAPPUDRAFT_317013</name>
</gene>
<evidence type="ECO:0000256" key="2">
    <source>
        <dbReference type="ARBA" id="ARBA00022658"/>
    </source>
</evidence>
<accession>E9GEN3</accession>
<evidence type="ECO:0000256" key="1">
    <source>
        <dbReference type="ARBA" id="ARBA00022443"/>
    </source>
</evidence>
<feature type="domain" description="SH3" evidence="5">
    <location>
        <begin position="72"/>
        <end position="132"/>
    </location>
</feature>
<dbReference type="CDD" id="cd00174">
    <property type="entry name" value="SH3"/>
    <property type="match status" value="2"/>
</dbReference>
<feature type="region of interest" description="Disordered" evidence="4">
    <location>
        <begin position="353"/>
        <end position="372"/>
    </location>
</feature>
<organism evidence="7 8">
    <name type="scientific">Daphnia pulex</name>
    <name type="common">Water flea</name>
    <dbReference type="NCBI Taxonomy" id="6669"/>
    <lineage>
        <taxon>Eukaryota</taxon>
        <taxon>Metazoa</taxon>
        <taxon>Ecdysozoa</taxon>
        <taxon>Arthropoda</taxon>
        <taxon>Crustacea</taxon>
        <taxon>Branchiopoda</taxon>
        <taxon>Diplostraca</taxon>
        <taxon>Cladocera</taxon>
        <taxon>Anomopoda</taxon>
        <taxon>Daphniidae</taxon>
        <taxon>Daphnia</taxon>
    </lineage>
</organism>
<dbReference type="InterPro" id="IPR027267">
    <property type="entry name" value="AH/BAR_dom_sf"/>
</dbReference>
<dbReference type="OrthoDB" id="27823at2759"/>
<dbReference type="PRINTS" id="PR00499">
    <property type="entry name" value="P67PHOX"/>
</dbReference>
<dbReference type="Pfam" id="PF00018">
    <property type="entry name" value="SH3_1"/>
    <property type="match status" value="2"/>
</dbReference>
<dbReference type="InParanoid" id="E9GEN3"/>
<dbReference type="HOGENOM" id="CLU_004592_0_0_1"/>
<dbReference type="EMBL" id="GL732541">
    <property type="protein sequence ID" value="EFX81866.1"/>
    <property type="molecule type" value="Genomic_DNA"/>
</dbReference>
<dbReference type="InterPro" id="IPR051492">
    <property type="entry name" value="Dynamin-Rho_GEF"/>
</dbReference>
<evidence type="ECO:0000259" key="6">
    <source>
        <dbReference type="PROSITE" id="PS50010"/>
    </source>
</evidence>
<dbReference type="FunFam" id="2.30.30.40:FF:000177">
    <property type="entry name" value="Rho guanine nucleotide exchange factor (GEF) 37"/>
    <property type="match status" value="1"/>
</dbReference>
<evidence type="ECO:0008006" key="9">
    <source>
        <dbReference type="Google" id="ProtNLM"/>
    </source>
</evidence>
<feature type="compositionally biased region" description="Basic and acidic residues" evidence="4">
    <location>
        <begin position="545"/>
        <end position="564"/>
    </location>
</feature>
<dbReference type="InterPro" id="IPR035899">
    <property type="entry name" value="DBL_dom_sf"/>
</dbReference>
<dbReference type="eggNOG" id="KOG3519">
    <property type="taxonomic scope" value="Eukaryota"/>
</dbReference>
<dbReference type="InterPro" id="IPR035819">
    <property type="entry name" value="DNMBP_SH3_N3"/>
</dbReference>
<feature type="domain" description="SH3" evidence="5">
    <location>
        <begin position="144"/>
        <end position="203"/>
    </location>
</feature>
<dbReference type="GO" id="GO:0005085">
    <property type="term" value="F:guanyl-nucleotide exchange factor activity"/>
    <property type="evidence" value="ECO:0000318"/>
    <property type="project" value="GO_Central"/>
</dbReference>
<dbReference type="PhylomeDB" id="E9GEN3"/>
<evidence type="ECO:0000313" key="8">
    <source>
        <dbReference type="Proteomes" id="UP000000305"/>
    </source>
</evidence>
<evidence type="ECO:0000313" key="7">
    <source>
        <dbReference type="EMBL" id="EFX81866.1"/>
    </source>
</evidence>
<feature type="compositionally biased region" description="Polar residues" evidence="4">
    <location>
        <begin position="512"/>
        <end position="523"/>
    </location>
</feature>
<feature type="domain" description="SH3" evidence="5">
    <location>
        <begin position="238"/>
        <end position="297"/>
    </location>
</feature>
<dbReference type="STRING" id="6669.E9GEN3"/>
<protein>
    <recommendedName>
        <fullName evidence="9">Dynamin-binding protein</fullName>
    </recommendedName>
</protein>
<dbReference type="InterPro" id="IPR000219">
    <property type="entry name" value="DH_dom"/>
</dbReference>
<dbReference type="Gene3D" id="1.20.900.10">
    <property type="entry name" value="Dbl homology (DH) domain"/>
    <property type="match status" value="1"/>
</dbReference>
<dbReference type="Gene3D" id="2.30.30.40">
    <property type="entry name" value="SH3 Domains"/>
    <property type="match status" value="6"/>
</dbReference>
<dbReference type="PANTHER" id="PTHR22834:SF20">
    <property type="entry name" value="SH3 DOMAIN-CONTAINING PROTEIN"/>
    <property type="match status" value="1"/>
</dbReference>
<feature type="domain" description="DH" evidence="6">
    <location>
        <begin position="581"/>
        <end position="770"/>
    </location>
</feature>
<feature type="region of interest" description="Disordered" evidence="4">
    <location>
        <begin position="419"/>
        <end position="453"/>
    </location>
</feature>
<keyword evidence="8" id="KW-1185">Reference proteome</keyword>
<dbReference type="CDD" id="cd00160">
    <property type="entry name" value="RhoGEF"/>
    <property type="match status" value="1"/>
</dbReference>
<feature type="compositionally biased region" description="Basic and acidic residues" evidence="4">
    <location>
        <begin position="423"/>
        <end position="437"/>
    </location>
</feature>
<keyword evidence="2" id="KW-0344">Guanine-nucleotide releasing factor</keyword>
<dbReference type="SUPFAM" id="SSF48065">
    <property type="entry name" value="DBL homology domain (DH-domain)"/>
    <property type="match status" value="1"/>
</dbReference>
<feature type="domain" description="SH3" evidence="5">
    <location>
        <begin position="1289"/>
        <end position="1353"/>
    </location>
</feature>
<dbReference type="SMART" id="SM00325">
    <property type="entry name" value="RhoGEF"/>
    <property type="match status" value="1"/>
</dbReference>
<dbReference type="SUPFAM" id="SSF103657">
    <property type="entry name" value="BAR/IMD domain-like"/>
    <property type="match status" value="1"/>
</dbReference>
<evidence type="ECO:0000259" key="5">
    <source>
        <dbReference type="PROSITE" id="PS50002"/>
    </source>
</evidence>
<dbReference type="InterPro" id="IPR004148">
    <property type="entry name" value="BAR_dom"/>
</dbReference>
<dbReference type="OMA" id="FWGECNG"/>
<dbReference type="Pfam" id="PF00621">
    <property type="entry name" value="RhoGEF"/>
    <property type="match status" value="1"/>
</dbReference>
<feature type="domain" description="SH3" evidence="5">
    <location>
        <begin position="7"/>
        <end position="66"/>
    </location>
</feature>
<dbReference type="Proteomes" id="UP000000305">
    <property type="component" value="Unassembled WGS sequence"/>
</dbReference>
<name>E9GEN3_DAPPU</name>
<dbReference type="Pfam" id="PF07653">
    <property type="entry name" value="SH3_2"/>
    <property type="match status" value="1"/>
</dbReference>
<dbReference type="PANTHER" id="PTHR22834">
    <property type="entry name" value="NUCLEAR FUSION PROTEIN FUS2"/>
    <property type="match status" value="1"/>
</dbReference>
<keyword evidence="1 3" id="KW-0728">SH3 domain</keyword>
<dbReference type="InterPro" id="IPR036028">
    <property type="entry name" value="SH3-like_dom_sf"/>
</dbReference>
<dbReference type="PROSITE" id="PS50010">
    <property type="entry name" value="DH_2"/>
    <property type="match status" value="1"/>
</dbReference>
<evidence type="ECO:0000256" key="3">
    <source>
        <dbReference type="PROSITE-ProRule" id="PRU00192"/>
    </source>
</evidence>
<dbReference type="GO" id="GO:0005737">
    <property type="term" value="C:cytoplasm"/>
    <property type="evidence" value="ECO:0000318"/>
    <property type="project" value="GO_Central"/>
</dbReference>
<dbReference type="PROSITE" id="PS50002">
    <property type="entry name" value="SH3"/>
    <property type="match status" value="5"/>
</dbReference>
<dbReference type="SMART" id="SM00326">
    <property type="entry name" value="SH3"/>
    <property type="match status" value="5"/>
</dbReference>
<dbReference type="Pfam" id="PF14604">
    <property type="entry name" value="SH3_9"/>
    <property type="match status" value="1"/>
</dbReference>
<feature type="compositionally biased region" description="Low complexity" evidence="4">
    <location>
        <begin position="482"/>
        <end position="491"/>
    </location>
</feature>
<proteinExistence type="predicted"/>
<dbReference type="KEGG" id="dpx:DAPPUDRAFT_317013"/>
<feature type="region of interest" description="Disordered" evidence="4">
    <location>
        <begin position="482"/>
        <end position="564"/>
    </location>
</feature>
<dbReference type="SUPFAM" id="SSF50044">
    <property type="entry name" value="SH3-domain"/>
    <property type="match status" value="6"/>
</dbReference>